<proteinExistence type="predicted"/>
<reference evidence="3" key="1">
    <citation type="submission" date="2016-10" db="EMBL/GenBank/DDBJ databases">
        <authorList>
            <person name="Varghese N."/>
            <person name="Submissions S."/>
        </authorList>
    </citation>
    <scope>NUCLEOTIDE SEQUENCE [LARGE SCALE GENOMIC DNA]</scope>
    <source>
        <strain evidence="3">CGMCC 1.10119</strain>
    </source>
</reference>
<dbReference type="RefSeq" id="WP_089698988.1">
    <property type="nucleotide sequence ID" value="NZ_FNHL01000004.1"/>
</dbReference>
<keyword evidence="2" id="KW-0418">Kinase</keyword>
<dbReference type="SUPFAM" id="SSF56112">
    <property type="entry name" value="Protein kinase-like (PK-like)"/>
    <property type="match status" value="1"/>
</dbReference>
<evidence type="ECO:0000313" key="2">
    <source>
        <dbReference type="EMBL" id="SDN02107.1"/>
    </source>
</evidence>
<evidence type="ECO:0000313" key="3">
    <source>
        <dbReference type="Proteomes" id="UP000199451"/>
    </source>
</evidence>
<dbReference type="GO" id="GO:0016301">
    <property type="term" value="F:kinase activity"/>
    <property type="evidence" value="ECO:0007669"/>
    <property type="project" value="UniProtKB-KW"/>
</dbReference>
<dbReference type="InterPro" id="IPR002575">
    <property type="entry name" value="Aminoglycoside_PTrfase"/>
</dbReference>
<accession>A0A1G9XZB7</accession>
<dbReference type="Proteomes" id="UP000199451">
    <property type="component" value="Unassembled WGS sequence"/>
</dbReference>
<protein>
    <submittedName>
        <fullName evidence="2">Predicted kinase, aminoglycoside phosphotransferase (APT) family</fullName>
    </submittedName>
</protein>
<dbReference type="STRING" id="660521.SAMN04487949_3194"/>
<keyword evidence="2" id="KW-0808">Transferase</keyword>
<organism evidence="2 3">
    <name type="scientific">Halogranum gelatinilyticum</name>
    <dbReference type="NCBI Taxonomy" id="660521"/>
    <lineage>
        <taxon>Archaea</taxon>
        <taxon>Methanobacteriati</taxon>
        <taxon>Methanobacteriota</taxon>
        <taxon>Stenosarchaea group</taxon>
        <taxon>Halobacteria</taxon>
        <taxon>Halobacteriales</taxon>
        <taxon>Haloferacaceae</taxon>
    </lineage>
</organism>
<feature type="domain" description="Aminoglycoside phosphotransferase" evidence="1">
    <location>
        <begin position="29"/>
        <end position="263"/>
    </location>
</feature>
<sequence length="319" mass="35089">MDEDVASALGSAFPSREVDDIGSTGPSWNEKNQTVRVEFVDGGAVYLKLAADGDGSRIRRERAVLDYVSANYQVPTPTVLVSETDTRVPYLVTDPVAGETVSRVWADADDAERAAVARQVGKALASLHSRRFDGHGRVVGGDADGLELDRGLWTDVLNESVAEMRELAPDDRFDGYFETVTDAVETNRSLLDDAPAALLHGDPAGPNSFCVGDDVGFLDWERAHVGDPARDLYRAYDQQFCTLRAAASERITTAFFDGYRERAGGLPDGAEKRRPVYEAVRFLGVVGYFEHWVEFSDEPSDELATWMEGEMERRLAAVR</sequence>
<dbReference type="OrthoDB" id="350437at2157"/>
<dbReference type="PANTHER" id="PTHR21310">
    <property type="entry name" value="AMINOGLYCOSIDE PHOSPHOTRANSFERASE-RELATED-RELATED"/>
    <property type="match status" value="1"/>
</dbReference>
<dbReference type="InterPro" id="IPR011009">
    <property type="entry name" value="Kinase-like_dom_sf"/>
</dbReference>
<gene>
    <name evidence="2" type="ORF">SAMN04487949_3194</name>
</gene>
<keyword evidence="3" id="KW-1185">Reference proteome</keyword>
<evidence type="ECO:0000259" key="1">
    <source>
        <dbReference type="Pfam" id="PF01636"/>
    </source>
</evidence>
<dbReference type="Gene3D" id="3.90.1200.10">
    <property type="match status" value="1"/>
</dbReference>
<dbReference type="EMBL" id="FNHL01000004">
    <property type="protein sequence ID" value="SDN02107.1"/>
    <property type="molecule type" value="Genomic_DNA"/>
</dbReference>
<name>A0A1G9XZB7_9EURY</name>
<dbReference type="Pfam" id="PF01636">
    <property type="entry name" value="APH"/>
    <property type="match status" value="1"/>
</dbReference>
<dbReference type="InterPro" id="IPR051678">
    <property type="entry name" value="AGP_Transferase"/>
</dbReference>
<dbReference type="AlphaFoldDB" id="A0A1G9XZB7"/>